<dbReference type="AlphaFoldDB" id="A0AAV5EU67"/>
<organism evidence="2 3">
    <name type="scientific">Eleusine coracana subsp. coracana</name>
    <dbReference type="NCBI Taxonomy" id="191504"/>
    <lineage>
        <taxon>Eukaryota</taxon>
        <taxon>Viridiplantae</taxon>
        <taxon>Streptophyta</taxon>
        <taxon>Embryophyta</taxon>
        <taxon>Tracheophyta</taxon>
        <taxon>Spermatophyta</taxon>
        <taxon>Magnoliopsida</taxon>
        <taxon>Liliopsida</taxon>
        <taxon>Poales</taxon>
        <taxon>Poaceae</taxon>
        <taxon>PACMAD clade</taxon>
        <taxon>Chloridoideae</taxon>
        <taxon>Cynodonteae</taxon>
        <taxon>Eleusininae</taxon>
        <taxon>Eleusine</taxon>
    </lineage>
</organism>
<dbReference type="PANTHER" id="PTHR33065:SF61">
    <property type="entry name" value="EXPRESSED PROTEIN"/>
    <property type="match status" value="1"/>
</dbReference>
<reference evidence="2" key="1">
    <citation type="journal article" date="2018" name="DNA Res.">
        <title>Multiple hybrid de novo genome assembly of finger millet, an orphan allotetraploid crop.</title>
        <authorList>
            <person name="Hatakeyama M."/>
            <person name="Aluri S."/>
            <person name="Balachadran M.T."/>
            <person name="Sivarajan S.R."/>
            <person name="Patrignani A."/>
            <person name="Gruter S."/>
            <person name="Poveda L."/>
            <person name="Shimizu-Inatsugi R."/>
            <person name="Baeten J."/>
            <person name="Francoijs K.J."/>
            <person name="Nataraja K.N."/>
            <person name="Reddy Y.A.N."/>
            <person name="Phadnis S."/>
            <person name="Ravikumar R.L."/>
            <person name="Schlapbach R."/>
            <person name="Sreeman S.M."/>
            <person name="Shimizu K.K."/>
        </authorList>
    </citation>
    <scope>NUCLEOTIDE SEQUENCE</scope>
</reference>
<dbReference type="Proteomes" id="UP001054889">
    <property type="component" value="Unassembled WGS sequence"/>
</dbReference>
<proteinExistence type="predicted"/>
<dbReference type="EMBL" id="BQKI01000078">
    <property type="protein sequence ID" value="GJN25750.1"/>
    <property type="molecule type" value="Genomic_DNA"/>
</dbReference>
<protein>
    <recommendedName>
        <fullName evidence="1">DUF6598 domain-containing protein</fullName>
    </recommendedName>
</protein>
<accession>A0AAV5EU67</accession>
<evidence type="ECO:0000259" key="1">
    <source>
        <dbReference type="Pfam" id="PF20241"/>
    </source>
</evidence>
<reference evidence="2" key="2">
    <citation type="submission" date="2021-12" db="EMBL/GenBank/DDBJ databases">
        <title>Resequencing data analysis of finger millet.</title>
        <authorList>
            <person name="Hatakeyama M."/>
            <person name="Aluri S."/>
            <person name="Balachadran M.T."/>
            <person name="Sivarajan S.R."/>
            <person name="Poveda L."/>
            <person name="Shimizu-Inatsugi R."/>
            <person name="Schlapbach R."/>
            <person name="Sreeman S.M."/>
            <person name="Shimizu K.K."/>
        </authorList>
    </citation>
    <scope>NUCLEOTIDE SEQUENCE</scope>
</reference>
<name>A0AAV5EU67_ELECO</name>
<sequence length="339" mass="37717">MMSRALRIGDFVIDGTVCGPAPPDSEFEDVKPRLSVFVDAGYPTLIPPMRYTDKLPRGALSYCDTLQIFSAKVARIGEGLQWPLDVFGIVAIRDSVDQNRNIIFQRSSLKCQALTEKDSNLVLTGPTRPVVLVDPIFVEVDLKVKGTSEDKTLFSRVLQLAPLGLHYSRMLQFTEISKFSTLELTLGHIIFSVEATISVQIIDGSWPVGFHGEFAACTIDIDGKRPIVAGAESVNHKEIVLLSFGHEKRHVIDDGGQFKLFRRVVCVQNNRKLEVSMKAWQGDNTIVDRAGFTAEKMGKSYGKLEVASCKMEVTVAWSLISYFPELRKDTILENNRCSS</sequence>
<dbReference type="Pfam" id="PF20241">
    <property type="entry name" value="DUF6598"/>
    <property type="match status" value="1"/>
</dbReference>
<evidence type="ECO:0000313" key="3">
    <source>
        <dbReference type="Proteomes" id="UP001054889"/>
    </source>
</evidence>
<evidence type="ECO:0000313" key="2">
    <source>
        <dbReference type="EMBL" id="GJN25750.1"/>
    </source>
</evidence>
<dbReference type="InterPro" id="IPR046533">
    <property type="entry name" value="DUF6598"/>
</dbReference>
<comment type="caution">
    <text evidence="2">The sequence shown here is derived from an EMBL/GenBank/DDBJ whole genome shotgun (WGS) entry which is preliminary data.</text>
</comment>
<dbReference type="PANTHER" id="PTHR33065">
    <property type="entry name" value="OS07G0486400 PROTEIN"/>
    <property type="match status" value="1"/>
</dbReference>
<keyword evidence="3" id="KW-1185">Reference proteome</keyword>
<gene>
    <name evidence="2" type="primary">gb13618</name>
    <name evidence="2" type="ORF">PR202_gb13618</name>
</gene>
<feature type="domain" description="DUF6598" evidence="1">
    <location>
        <begin position="65"/>
        <end position="315"/>
    </location>
</feature>